<name>A0A7W6FYP7_9SPHN</name>
<protein>
    <recommendedName>
        <fullName evidence="4">Lipoprotein</fullName>
    </recommendedName>
</protein>
<evidence type="ECO:0000256" key="1">
    <source>
        <dbReference type="SAM" id="MobiDB-lite"/>
    </source>
</evidence>
<feature type="compositionally biased region" description="Pro residues" evidence="1">
    <location>
        <begin position="58"/>
        <end position="82"/>
    </location>
</feature>
<accession>A0A7W6FYP7</accession>
<proteinExistence type="predicted"/>
<evidence type="ECO:0008006" key="4">
    <source>
        <dbReference type="Google" id="ProtNLM"/>
    </source>
</evidence>
<dbReference type="EMBL" id="JACIDY010000002">
    <property type="protein sequence ID" value="MBB3939377.1"/>
    <property type="molecule type" value="Genomic_DNA"/>
</dbReference>
<feature type="region of interest" description="Disordered" evidence="1">
    <location>
        <begin position="26"/>
        <end position="88"/>
    </location>
</feature>
<dbReference type="Proteomes" id="UP000561459">
    <property type="component" value="Unassembled WGS sequence"/>
</dbReference>
<evidence type="ECO:0000313" key="2">
    <source>
        <dbReference type="EMBL" id="MBB3939377.1"/>
    </source>
</evidence>
<comment type="caution">
    <text evidence="2">The sequence shown here is derived from an EMBL/GenBank/DDBJ whole genome shotgun (WGS) entry which is preliminary data.</text>
</comment>
<keyword evidence="3" id="KW-1185">Reference proteome</keyword>
<organism evidence="2 3">
    <name type="scientific">Novosphingobium fluoreni</name>
    <dbReference type="NCBI Taxonomy" id="1391222"/>
    <lineage>
        <taxon>Bacteria</taxon>
        <taxon>Pseudomonadati</taxon>
        <taxon>Pseudomonadota</taxon>
        <taxon>Alphaproteobacteria</taxon>
        <taxon>Sphingomonadales</taxon>
        <taxon>Sphingomonadaceae</taxon>
        <taxon>Novosphingobium</taxon>
    </lineage>
</organism>
<dbReference type="AlphaFoldDB" id="A0A7W6FYP7"/>
<dbReference type="PROSITE" id="PS51257">
    <property type="entry name" value="PROKAR_LIPOPROTEIN"/>
    <property type="match status" value="1"/>
</dbReference>
<dbReference type="RefSeq" id="WP_183616540.1">
    <property type="nucleotide sequence ID" value="NZ_JACIDY010000002.1"/>
</dbReference>
<gene>
    <name evidence="2" type="ORF">GGR39_001017</name>
</gene>
<sequence length="210" mass="21750">MRKADFFVMSAIVMLAGCGGNGAPEANASNAPSDAPTTEAAIPAPSEAAAATSDTAPVMPPPVPMPPAPPASDIGAPPPAPPVSSLTPEAMKGVKGARAVLLTWARALENRQFGTAWDQFGNPPASRAAFTKWWQRYRTITVSVPTGEMEGAAGSSYYTAPAIVTGDTIEGKPFRLQGDVILRRVNDVDGATPAQLRWHIESADLKAAGS</sequence>
<reference evidence="2 3" key="1">
    <citation type="submission" date="2020-08" db="EMBL/GenBank/DDBJ databases">
        <title>Genomic Encyclopedia of Type Strains, Phase IV (KMG-IV): sequencing the most valuable type-strain genomes for metagenomic binning, comparative biology and taxonomic classification.</title>
        <authorList>
            <person name="Goeker M."/>
        </authorList>
    </citation>
    <scope>NUCLEOTIDE SEQUENCE [LARGE SCALE GENOMIC DNA]</scope>
    <source>
        <strain evidence="2 3">DSM 27568</strain>
    </source>
</reference>
<feature type="compositionally biased region" description="Low complexity" evidence="1">
    <location>
        <begin position="34"/>
        <end position="57"/>
    </location>
</feature>
<evidence type="ECO:0000313" key="3">
    <source>
        <dbReference type="Proteomes" id="UP000561459"/>
    </source>
</evidence>